<dbReference type="Gene3D" id="3.40.50.1980">
    <property type="entry name" value="Nitrogenase molybdenum iron protein domain"/>
    <property type="match status" value="2"/>
</dbReference>
<gene>
    <name evidence="4" type="ORF">DWG20_06380</name>
</gene>
<feature type="domain" description="Fe/B12 periplasmic-binding" evidence="3">
    <location>
        <begin position="43"/>
        <end position="287"/>
    </location>
</feature>
<proteinExistence type="predicted"/>
<evidence type="ECO:0000259" key="3">
    <source>
        <dbReference type="PROSITE" id="PS50983"/>
    </source>
</evidence>
<dbReference type="Pfam" id="PF01497">
    <property type="entry name" value="Peripla_BP_2"/>
    <property type="match status" value="1"/>
</dbReference>
<evidence type="ECO:0000313" key="5">
    <source>
        <dbReference type="Proteomes" id="UP000254537"/>
    </source>
</evidence>
<dbReference type="PROSITE" id="PS50983">
    <property type="entry name" value="FE_B12_PBP"/>
    <property type="match status" value="1"/>
</dbReference>
<dbReference type="CDD" id="cd01144">
    <property type="entry name" value="BtuF"/>
    <property type="match status" value="1"/>
</dbReference>
<accession>A0A345Y588</accession>
<dbReference type="AlphaFoldDB" id="A0A345Y588"/>
<protein>
    <submittedName>
        <fullName evidence="4">Cobalamin-binding protein</fullName>
    </submittedName>
</protein>
<dbReference type="PANTHER" id="PTHR30535">
    <property type="entry name" value="VITAMIN B12-BINDING PROTEIN"/>
    <property type="match status" value="1"/>
</dbReference>
<evidence type="ECO:0000256" key="1">
    <source>
        <dbReference type="ARBA" id="ARBA00022729"/>
    </source>
</evidence>
<evidence type="ECO:0000313" key="4">
    <source>
        <dbReference type="EMBL" id="AXK39090.1"/>
    </source>
</evidence>
<dbReference type="KEGG" id="ccah:DWG20_06380"/>
<dbReference type="InterPro" id="IPR050902">
    <property type="entry name" value="ABC_Transporter_SBP"/>
</dbReference>
<keyword evidence="1 2" id="KW-0732">Signal</keyword>
<sequence length="295" mass="31067">MRARPTLALAALLVSFVVSAAEAAVVVGDGMGLAVTLAAPAKRIVALAPHTVELLYAAGAGAKVVAAVDYSDFPPEAARLPRVGGVTGFSLEALLRQKPDLVVAWRDGLGPREEARLRSLGVPLYISRPLKLDDVAAEIAALGQLADTVPAAQAAAYRYRARLAALRQRYAARAPVSVFYQISQTPIFTVSNESFVGQMIESCGGRNVFGALKLPAPQVSAETVVAARPQVMLANDAAMLEVWSRWTRLPAVAAGTRYTLPGDLVGRPGPRLVDGAEAVCATLEKARGRLGLTHR</sequence>
<dbReference type="InterPro" id="IPR054828">
    <property type="entry name" value="Vit_B12_bind_prot"/>
</dbReference>
<dbReference type="PANTHER" id="PTHR30535:SF34">
    <property type="entry name" value="MOLYBDATE-BINDING PROTEIN MOLA"/>
    <property type="match status" value="1"/>
</dbReference>
<dbReference type="InterPro" id="IPR002491">
    <property type="entry name" value="ABC_transptr_periplasmic_BD"/>
</dbReference>
<dbReference type="SUPFAM" id="SSF53807">
    <property type="entry name" value="Helical backbone' metal receptor"/>
    <property type="match status" value="1"/>
</dbReference>
<dbReference type="Proteomes" id="UP000254537">
    <property type="component" value="Chromosome"/>
</dbReference>
<dbReference type="GO" id="GO:0071281">
    <property type="term" value="P:cellular response to iron ion"/>
    <property type="evidence" value="ECO:0007669"/>
    <property type="project" value="TreeGrafter"/>
</dbReference>
<dbReference type="OrthoDB" id="6495095at2"/>
<evidence type="ECO:0000256" key="2">
    <source>
        <dbReference type="SAM" id="SignalP"/>
    </source>
</evidence>
<name>A0A345Y588_9NEIS</name>
<feature type="chain" id="PRO_5016658276" evidence="2">
    <location>
        <begin position="21"/>
        <end position="295"/>
    </location>
</feature>
<feature type="signal peptide" evidence="2">
    <location>
        <begin position="1"/>
        <end position="20"/>
    </location>
</feature>
<dbReference type="NCBIfam" id="NF038402">
    <property type="entry name" value="TroA_like"/>
    <property type="match status" value="1"/>
</dbReference>
<dbReference type="EMBL" id="CP031337">
    <property type="protein sequence ID" value="AXK39090.1"/>
    <property type="molecule type" value="Genomic_DNA"/>
</dbReference>
<reference evidence="4 5" key="1">
    <citation type="submission" date="2018-07" db="EMBL/GenBank/DDBJ databases">
        <title>Crenobacter cavernae sp. nov., isolated from a karst cave.</title>
        <authorList>
            <person name="Zhu H."/>
        </authorList>
    </citation>
    <scope>NUCLEOTIDE SEQUENCE [LARGE SCALE GENOMIC DNA]</scope>
    <source>
        <strain evidence="4 5">K1W11S-77</strain>
    </source>
</reference>
<organism evidence="4 5">
    <name type="scientific">Crenobacter cavernae</name>
    <dbReference type="NCBI Taxonomy" id="2290923"/>
    <lineage>
        <taxon>Bacteria</taxon>
        <taxon>Pseudomonadati</taxon>
        <taxon>Pseudomonadota</taxon>
        <taxon>Betaproteobacteria</taxon>
        <taxon>Neisseriales</taxon>
        <taxon>Neisseriaceae</taxon>
        <taxon>Crenobacter</taxon>
    </lineage>
</organism>